<keyword evidence="2" id="KW-1185">Reference proteome</keyword>
<comment type="caution">
    <text evidence="1">The sequence shown here is derived from an EMBL/GenBank/DDBJ whole genome shotgun (WGS) entry which is preliminary data.</text>
</comment>
<dbReference type="Pfam" id="PF09344">
    <property type="entry name" value="Cas_CT1975"/>
    <property type="match status" value="1"/>
</dbReference>
<reference evidence="1" key="2">
    <citation type="submission" date="2020-09" db="EMBL/GenBank/DDBJ databases">
        <authorList>
            <person name="Sun Q."/>
            <person name="Zhou Y."/>
        </authorList>
    </citation>
    <scope>NUCLEOTIDE SEQUENCE</scope>
    <source>
        <strain evidence="1">CGMCC 1.12426</strain>
    </source>
</reference>
<dbReference type="Proteomes" id="UP000605148">
    <property type="component" value="Unassembled WGS sequence"/>
</dbReference>
<reference evidence="1" key="1">
    <citation type="journal article" date="2014" name="Int. J. Syst. Evol. Microbiol.">
        <title>Complete genome sequence of Corynebacterium casei LMG S-19264T (=DSM 44701T), isolated from a smear-ripened cheese.</title>
        <authorList>
            <consortium name="US DOE Joint Genome Institute (JGI-PGF)"/>
            <person name="Walter F."/>
            <person name="Albersmeier A."/>
            <person name="Kalinowski J."/>
            <person name="Ruckert C."/>
        </authorList>
    </citation>
    <scope>NUCLEOTIDE SEQUENCE</scope>
    <source>
        <strain evidence="1">CGMCC 1.12426</strain>
    </source>
</reference>
<dbReference type="OrthoDB" id="5291250at2"/>
<dbReference type="EMBL" id="BMFA01000006">
    <property type="protein sequence ID" value="GGB49159.1"/>
    <property type="molecule type" value="Genomic_DNA"/>
</dbReference>
<sequence>MPDPRFLQIHFLAPYTAALLNRDDAGLAKRLPYGGALRTRVSSQCLKRHWRLADDPHALATIDGADAAYRSREIVEHKVFGDWAADVDDNVANEIKDALLKVVYGDKGTDKKSRQTLLLGEVEVAYLTKQARALVAEAAGDKKAAKEISAAWLKEHKANLKALSEGAKLPGGLTGALFGRMMTSDPRANIDAAVHVAHAFTVHAEEAESDYFIAADDLAREEDTGADTIQETELTSGLFYGYVVVDIPGLLGNLGGDAEMAGAVLHNVVYLIAEVSPGAKLGSTAPYSRASLMLLEAGDRQPRSLAEAFRKPCPPETGQAVAALSDHLGALDAAYATGEIRCVMTLANQDVPMAKRGTLADLAAFARDLPTRLGGPAAA</sequence>
<proteinExistence type="predicted"/>
<evidence type="ECO:0000313" key="1">
    <source>
        <dbReference type="EMBL" id="GGB49159.1"/>
    </source>
</evidence>
<name>A0A916X0N0_9HYPH</name>
<gene>
    <name evidence="1" type="ORF">GCM10011316_21620</name>
</gene>
<dbReference type="NCBIfam" id="TIGR01869">
    <property type="entry name" value="casC_Cse4"/>
    <property type="match status" value="1"/>
</dbReference>
<protein>
    <submittedName>
        <fullName evidence="1">Type I-E CRISPR-associated protein Cas7/Cse4/CasC</fullName>
    </submittedName>
</protein>
<dbReference type="RefSeq" id="WP_150496344.1">
    <property type="nucleotide sequence ID" value="NZ_BMFA01000006.1"/>
</dbReference>
<dbReference type="InterPro" id="IPR010148">
    <property type="entry name" value="CRISPR-assoc_prot_CT1975"/>
</dbReference>
<dbReference type="AlphaFoldDB" id="A0A916X0N0"/>
<organism evidence="1 2">
    <name type="scientific">Roseibium aquae</name>
    <dbReference type="NCBI Taxonomy" id="1323746"/>
    <lineage>
        <taxon>Bacteria</taxon>
        <taxon>Pseudomonadati</taxon>
        <taxon>Pseudomonadota</taxon>
        <taxon>Alphaproteobacteria</taxon>
        <taxon>Hyphomicrobiales</taxon>
        <taxon>Stappiaceae</taxon>
        <taxon>Roseibium</taxon>
    </lineage>
</organism>
<evidence type="ECO:0000313" key="2">
    <source>
        <dbReference type="Proteomes" id="UP000605148"/>
    </source>
</evidence>
<accession>A0A916X0N0</accession>